<proteinExistence type="predicted"/>
<dbReference type="Proteomes" id="UP001608902">
    <property type="component" value="Unassembled WGS sequence"/>
</dbReference>
<protein>
    <recommendedName>
        <fullName evidence="1">Integrase catalytic domain-containing protein</fullName>
    </recommendedName>
</protein>
<dbReference type="PANTHER" id="PTHR37984">
    <property type="entry name" value="PROTEIN CBG26694"/>
    <property type="match status" value="1"/>
</dbReference>
<dbReference type="EMBL" id="JBGFUD010000341">
    <property type="protein sequence ID" value="MFH4974314.1"/>
    <property type="molecule type" value="Genomic_DNA"/>
</dbReference>
<organism evidence="2 3">
    <name type="scientific">Gnathostoma spinigerum</name>
    <dbReference type="NCBI Taxonomy" id="75299"/>
    <lineage>
        <taxon>Eukaryota</taxon>
        <taxon>Metazoa</taxon>
        <taxon>Ecdysozoa</taxon>
        <taxon>Nematoda</taxon>
        <taxon>Chromadorea</taxon>
        <taxon>Rhabditida</taxon>
        <taxon>Spirurina</taxon>
        <taxon>Gnathostomatomorpha</taxon>
        <taxon>Gnathostomatoidea</taxon>
        <taxon>Gnathostomatidae</taxon>
        <taxon>Gnathostoma</taxon>
    </lineage>
</organism>
<dbReference type="SUPFAM" id="SSF53098">
    <property type="entry name" value="Ribonuclease H-like"/>
    <property type="match status" value="1"/>
</dbReference>
<dbReference type="InterPro" id="IPR012337">
    <property type="entry name" value="RNaseH-like_sf"/>
</dbReference>
<dbReference type="InterPro" id="IPR001584">
    <property type="entry name" value="Integrase_cat-core"/>
</dbReference>
<evidence type="ECO:0000259" key="1">
    <source>
        <dbReference type="PROSITE" id="PS50994"/>
    </source>
</evidence>
<dbReference type="InterPro" id="IPR050951">
    <property type="entry name" value="Retrovirus_Pol_polyprotein"/>
</dbReference>
<gene>
    <name evidence="2" type="ORF">AB6A40_001023</name>
</gene>
<accession>A0ABD6EAD3</accession>
<comment type="caution">
    <text evidence="2">The sequence shown here is derived from an EMBL/GenBank/DDBJ whole genome shotgun (WGS) entry which is preliminary data.</text>
</comment>
<reference evidence="2 3" key="1">
    <citation type="submission" date="2024-08" db="EMBL/GenBank/DDBJ databases">
        <title>Gnathostoma spinigerum genome.</title>
        <authorList>
            <person name="Gonzalez-Bertolin B."/>
            <person name="Monzon S."/>
            <person name="Zaballos A."/>
            <person name="Jimenez P."/>
            <person name="Dekumyoy P."/>
            <person name="Varona S."/>
            <person name="Cuesta I."/>
            <person name="Sumanam S."/>
            <person name="Adisakwattana P."/>
            <person name="Gasser R.B."/>
            <person name="Hernandez-Gonzalez A."/>
            <person name="Young N.D."/>
            <person name="Perteguer M.J."/>
        </authorList>
    </citation>
    <scope>NUCLEOTIDE SEQUENCE [LARGE SCALE GENOMIC DNA]</scope>
    <source>
        <strain evidence="2">AL3</strain>
        <tissue evidence="2">Liver</tissue>
    </source>
</reference>
<keyword evidence="3" id="KW-1185">Reference proteome</keyword>
<dbReference type="InterPro" id="IPR036397">
    <property type="entry name" value="RNaseH_sf"/>
</dbReference>
<evidence type="ECO:0000313" key="3">
    <source>
        <dbReference type="Proteomes" id="UP001608902"/>
    </source>
</evidence>
<dbReference type="PROSITE" id="PS50994">
    <property type="entry name" value="INTEGRASE"/>
    <property type="match status" value="1"/>
</dbReference>
<dbReference type="PANTHER" id="PTHR37984:SF5">
    <property type="entry name" value="PROTEIN NYNRIN-LIKE"/>
    <property type="match status" value="1"/>
</dbReference>
<dbReference type="Gene3D" id="3.30.420.10">
    <property type="entry name" value="Ribonuclease H-like superfamily/Ribonuclease H"/>
    <property type="match status" value="1"/>
</dbReference>
<dbReference type="AlphaFoldDB" id="A0ABD6EAD3"/>
<feature type="domain" description="Integrase catalytic" evidence="1">
    <location>
        <begin position="1"/>
        <end position="82"/>
    </location>
</feature>
<evidence type="ECO:0000313" key="2">
    <source>
        <dbReference type="EMBL" id="MFH4974314.1"/>
    </source>
</evidence>
<sequence>MSTDTTAANVIRKLEEIFDTFGPCNEIVSDNGPPFSSNEMKQFYHRYGIIHRQTALYHPESNGMAERLVRSFKEAMEKGSEE</sequence>
<name>A0ABD6EAD3_9BILA</name>